<gene>
    <name evidence="1" type="ORF">PPDBI_00055</name>
</gene>
<protein>
    <submittedName>
        <fullName evidence="1">Uncharacterized protein</fullName>
    </submittedName>
</protein>
<reference evidence="1" key="1">
    <citation type="submission" date="2020-03" db="EMBL/GenBank/DDBJ databases">
        <authorList>
            <person name="Shneider M.M."/>
            <person name="Evseev P.V."/>
            <person name="Korzhenkov A.A."/>
            <person name="Toschakov S.V."/>
            <person name="Vo T."/>
            <person name="Ignatov A.N."/>
            <person name="Miroshnikov K.A."/>
        </authorList>
    </citation>
    <scope>NUCLEOTIDE SEQUENCE [LARGE SCALE GENOMIC DNA]</scope>
</reference>
<proteinExistence type="predicted"/>
<name>A0A6H0X5T3_9CAUD</name>
<dbReference type="EMBL" id="MT210154">
    <property type="protein sequence ID" value="QIW89414.1"/>
    <property type="molecule type" value="Genomic_DNA"/>
</dbReference>
<sequence>MNTNETKWIRGRFICGDGHPLPINCTHPDTIKIVEEADAVIAKMMQITIVHRADGLPPLMQKHTWPNYKGWPFQR</sequence>
<organism evidence="1">
    <name type="scientific">Xanthomonas phage PPDBI</name>
    <dbReference type="NCBI Taxonomy" id="2723911"/>
    <lineage>
        <taxon>Viruses</taxon>
        <taxon>Duplodnaviria</taxon>
        <taxon>Heunggongvirae</taxon>
        <taxon>Uroviricota</taxon>
        <taxon>Caudoviricetes</taxon>
    </lineage>
</organism>
<evidence type="ECO:0000313" key="1">
    <source>
        <dbReference type="EMBL" id="QIW89414.1"/>
    </source>
</evidence>
<accession>A0A6H0X5T3</accession>